<dbReference type="EMBL" id="JACXVP010000008">
    <property type="protein sequence ID" value="KAG5593363.1"/>
    <property type="molecule type" value="Genomic_DNA"/>
</dbReference>
<gene>
    <name evidence="1" type="ORF">H5410_043877</name>
</gene>
<protein>
    <submittedName>
        <fullName evidence="1">Uncharacterized protein</fullName>
    </submittedName>
</protein>
<dbReference type="AlphaFoldDB" id="A0A9J5XYE7"/>
<comment type="caution">
    <text evidence="1">The sequence shown here is derived from an EMBL/GenBank/DDBJ whole genome shotgun (WGS) entry which is preliminary data.</text>
</comment>
<evidence type="ECO:0000313" key="1">
    <source>
        <dbReference type="EMBL" id="KAG5593363.1"/>
    </source>
</evidence>
<keyword evidence="2" id="KW-1185">Reference proteome</keyword>
<sequence>MEVPICTMIHRHKTSRISNSSCDYSMHRHNCVPGRRMNTIITPSGRSLWAPPDNSCRVSKPMALSTAMREE</sequence>
<reference evidence="1 2" key="1">
    <citation type="submission" date="2020-09" db="EMBL/GenBank/DDBJ databases">
        <title>De no assembly of potato wild relative species, Solanum commersonii.</title>
        <authorList>
            <person name="Cho K."/>
        </authorList>
    </citation>
    <scope>NUCLEOTIDE SEQUENCE [LARGE SCALE GENOMIC DNA]</scope>
    <source>
        <strain evidence="1">LZ3.2</strain>
        <tissue evidence="1">Leaf</tissue>
    </source>
</reference>
<accession>A0A9J5XYE7</accession>
<organism evidence="1 2">
    <name type="scientific">Solanum commersonii</name>
    <name type="common">Commerson's wild potato</name>
    <name type="synonym">Commerson's nightshade</name>
    <dbReference type="NCBI Taxonomy" id="4109"/>
    <lineage>
        <taxon>Eukaryota</taxon>
        <taxon>Viridiplantae</taxon>
        <taxon>Streptophyta</taxon>
        <taxon>Embryophyta</taxon>
        <taxon>Tracheophyta</taxon>
        <taxon>Spermatophyta</taxon>
        <taxon>Magnoliopsida</taxon>
        <taxon>eudicotyledons</taxon>
        <taxon>Gunneridae</taxon>
        <taxon>Pentapetalae</taxon>
        <taxon>asterids</taxon>
        <taxon>lamiids</taxon>
        <taxon>Solanales</taxon>
        <taxon>Solanaceae</taxon>
        <taxon>Solanoideae</taxon>
        <taxon>Solaneae</taxon>
        <taxon>Solanum</taxon>
    </lineage>
</organism>
<dbReference type="Proteomes" id="UP000824120">
    <property type="component" value="Chromosome 8"/>
</dbReference>
<evidence type="ECO:0000313" key="2">
    <source>
        <dbReference type="Proteomes" id="UP000824120"/>
    </source>
</evidence>
<proteinExistence type="predicted"/>
<name>A0A9J5XYE7_SOLCO</name>